<dbReference type="GeneID" id="301100232"/>
<proteinExistence type="predicted"/>
<gene>
    <name evidence="1" type="ORF">G5S42_07740</name>
</gene>
<accession>A0A7Y6MYT9</accession>
<dbReference type="Proteomes" id="UP000594380">
    <property type="component" value="Unassembled WGS sequence"/>
</dbReference>
<dbReference type="EMBL" id="JAALDK010000001">
    <property type="protein sequence ID" value="NUX99613.1"/>
    <property type="molecule type" value="Genomic_DNA"/>
</dbReference>
<organism evidence="1 2">
    <name type="scientific">Paraburkholderia youngii</name>
    <dbReference type="NCBI Taxonomy" id="2782701"/>
    <lineage>
        <taxon>Bacteria</taxon>
        <taxon>Pseudomonadati</taxon>
        <taxon>Pseudomonadota</taxon>
        <taxon>Betaproteobacteria</taxon>
        <taxon>Burkholderiales</taxon>
        <taxon>Burkholderiaceae</taxon>
        <taxon>Paraburkholderia</taxon>
    </lineage>
</organism>
<comment type="caution">
    <text evidence="1">The sequence shown here is derived from an EMBL/GenBank/DDBJ whole genome shotgun (WGS) entry which is preliminary data.</text>
</comment>
<dbReference type="RefSeq" id="WP_176106237.1">
    <property type="nucleotide sequence ID" value="NZ_JAALDK010000001.1"/>
</dbReference>
<name>A0A7Y6MYT9_9BURK</name>
<evidence type="ECO:0000313" key="1">
    <source>
        <dbReference type="EMBL" id="NUX99613.1"/>
    </source>
</evidence>
<evidence type="ECO:0000313" key="2">
    <source>
        <dbReference type="Proteomes" id="UP000594380"/>
    </source>
</evidence>
<protein>
    <submittedName>
        <fullName evidence="1">Uncharacterized protein</fullName>
    </submittedName>
</protein>
<dbReference type="AlphaFoldDB" id="A0A7Y6MYT9"/>
<sequence>MKLSSADDAAGDVHERLVDQCESFETSAPSREGVESGEWALNNASDFAGATAMRVAPAGDFRVTLPAACGGLRYTALITGKPPNLLEPVASLPER</sequence>
<reference evidence="1 2" key="1">
    <citation type="submission" date="2020-02" db="EMBL/GenBank/DDBJ databases">
        <title>Paraburkholderia simonii sp. nov. and Paraburkholderia youngii sp. nov. Brazilian and Mexican Mimosa-associated rhizobia.</title>
        <authorList>
            <person name="Mavima L."/>
            <person name="Beukes C.W."/>
            <person name="Chan W.Y."/>
            <person name="Palmer M."/>
            <person name="De Meyer S.E."/>
            <person name="James E.K."/>
            <person name="Venter S.N."/>
            <person name="Steenkamp E.T."/>
        </authorList>
    </citation>
    <scope>NUCLEOTIDE SEQUENCE [LARGE SCALE GENOMIC DNA]</scope>
    <source>
        <strain evidence="1 2">JPY169</strain>
    </source>
</reference>